<protein>
    <submittedName>
        <fullName evidence="3">Phosphatase PAP2 family protein</fullName>
    </submittedName>
</protein>
<dbReference type="EMBL" id="WHPD01001795">
    <property type="protein sequence ID" value="MPV88666.1"/>
    <property type="molecule type" value="Genomic_DNA"/>
</dbReference>
<evidence type="ECO:0000313" key="4">
    <source>
        <dbReference type="Proteomes" id="UP000429644"/>
    </source>
</evidence>
<evidence type="ECO:0000259" key="2">
    <source>
        <dbReference type="SMART" id="SM00014"/>
    </source>
</evidence>
<feature type="transmembrane region" description="Helical" evidence="1">
    <location>
        <begin position="81"/>
        <end position="101"/>
    </location>
</feature>
<feature type="domain" description="Phosphatidic acid phosphatase type 2/haloperoxidase" evidence="2">
    <location>
        <begin position="36"/>
        <end position="146"/>
    </location>
</feature>
<evidence type="ECO:0000313" key="3">
    <source>
        <dbReference type="EMBL" id="MPV88666.1"/>
    </source>
</evidence>
<dbReference type="PANTHER" id="PTHR14969">
    <property type="entry name" value="SPHINGOSINE-1-PHOSPHATE PHOSPHOHYDROLASE"/>
    <property type="match status" value="1"/>
</dbReference>
<feature type="transmembrane region" description="Helical" evidence="1">
    <location>
        <begin position="6"/>
        <end position="28"/>
    </location>
</feature>
<dbReference type="OrthoDB" id="4872332at2"/>
<keyword evidence="1" id="KW-0472">Membrane</keyword>
<sequence>MPDVLTVVSLVAQWAVFVVPAGALLVWWRAGRRDKAALAVAAVVTLVLAGIGIELAALLWTDPRPFVVDGRTALVPHAADNGFPSDHTTLGAAVAAVVLAWRRRVGAALLVVAAAVGAARVAAHIHHVPDVLAGLAIGAACAGVGVVVARRCVAWAAGRRGATPRAAA</sequence>
<dbReference type="Proteomes" id="UP000429644">
    <property type="component" value="Unassembled WGS sequence"/>
</dbReference>
<keyword evidence="1" id="KW-1133">Transmembrane helix</keyword>
<dbReference type="InterPro" id="IPR000326">
    <property type="entry name" value="PAP2/HPO"/>
</dbReference>
<reference evidence="3 4" key="1">
    <citation type="submission" date="2019-10" db="EMBL/GenBank/DDBJ databases">
        <title>Georgenia wutianyii sp. nov. and Georgenia yuyongxinii sp. nov. isolated from plateau pika (Ochotona curzoniae) in the Qinghai-Tibet plateau of China.</title>
        <authorList>
            <person name="Tian Z."/>
        </authorList>
    </citation>
    <scope>NUCLEOTIDE SEQUENCE [LARGE SCALE GENOMIC DNA]</scope>
    <source>
        <strain evidence="3 4">JCM 15130</strain>
    </source>
</reference>
<gene>
    <name evidence="3" type="ORF">GB882_08305</name>
</gene>
<feature type="transmembrane region" description="Helical" evidence="1">
    <location>
        <begin position="131"/>
        <end position="149"/>
    </location>
</feature>
<feature type="transmembrane region" description="Helical" evidence="1">
    <location>
        <begin position="40"/>
        <end position="61"/>
    </location>
</feature>
<dbReference type="SMART" id="SM00014">
    <property type="entry name" value="acidPPc"/>
    <property type="match status" value="1"/>
</dbReference>
<comment type="caution">
    <text evidence="3">The sequence shown here is derived from an EMBL/GenBank/DDBJ whole genome shotgun (WGS) entry which is preliminary data.</text>
</comment>
<dbReference type="InterPro" id="IPR036938">
    <property type="entry name" value="PAP2/HPO_sf"/>
</dbReference>
<keyword evidence="1" id="KW-0812">Transmembrane</keyword>
<dbReference type="PANTHER" id="PTHR14969:SF13">
    <property type="entry name" value="AT30094P"/>
    <property type="match status" value="1"/>
</dbReference>
<feature type="transmembrane region" description="Helical" evidence="1">
    <location>
        <begin position="108"/>
        <end position="125"/>
    </location>
</feature>
<proteinExistence type="predicted"/>
<name>A0A7J9UVN8_9MICO</name>
<dbReference type="Pfam" id="PF01569">
    <property type="entry name" value="PAP2"/>
    <property type="match status" value="1"/>
</dbReference>
<dbReference type="Gene3D" id="1.20.144.10">
    <property type="entry name" value="Phosphatidic acid phosphatase type 2/haloperoxidase"/>
    <property type="match status" value="1"/>
</dbReference>
<keyword evidence="4" id="KW-1185">Reference proteome</keyword>
<accession>A0A7J9UVN8</accession>
<evidence type="ECO:0000256" key="1">
    <source>
        <dbReference type="SAM" id="Phobius"/>
    </source>
</evidence>
<organism evidence="3 4">
    <name type="scientific">Georgenia ruanii</name>
    <dbReference type="NCBI Taxonomy" id="348442"/>
    <lineage>
        <taxon>Bacteria</taxon>
        <taxon>Bacillati</taxon>
        <taxon>Actinomycetota</taxon>
        <taxon>Actinomycetes</taxon>
        <taxon>Micrococcales</taxon>
        <taxon>Bogoriellaceae</taxon>
        <taxon>Georgenia</taxon>
    </lineage>
</organism>
<dbReference type="AlphaFoldDB" id="A0A7J9UVN8"/>
<dbReference type="SUPFAM" id="SSF48317">
    <property type="entry name" value="Acid phosphatase/Vanadium-dependent haloperoxidase"/>
    <property type="match status" value="1"/>
</dbReference>